<keyword evidence="13" id="KW-0547">Nucleotide-binding</keyword>
<gene>
    <name evidence="28" type="primary">LOC107695563</name>
</gene>
<dbReference type="InterPro" id="IPR002058">
    <property type="entry name" value="PAP_assoc"/>
</dbReference>
<dbReference type="GO" id="GO:0005524">
    <property type="term" value="F:ATP binding"/>
    <property type="evidence" value="ECO:0007669"/>
    <property type="project" value="UniProtKB-KW"/>
</dbReference>
<dbReference type="PANTHER" id="PTHR12271:SF127">
    <property type="entry name" value="SPECKLE TARGETED PIP5K1A-REGULATED POLY(A) POLYMERASE"/>
    <property type="match status" value="1"/>
</dbReference>
<evidence type="ECO:0000256" key="1">
    <source>
        <dbReference type="ARBA" id="ARBA00001936"/>
    </source>
</evidence>
<keyword evidence="10" id="KW-0808">Transferase</keyword>
<feature type="compositionally biased region" description="Basic and acidic residues" evidence="26">
    <location>
        <begin position="653"/>
        <end position="672"/>
    </location>
</feature>
<feature type="domain" description="RRM" evidence="27">
    <location>
        <begin position="55"/>
        <end position="127"/>
    </location>
</feature>
<keyword evidence="16" id="KW-0067">ATP-binding</keyword>
<dbReference type="SMART" id="SM00451">
    <property type="entry name" value="ZnF_U1"/>
    <property type="match status" value="1"/>
</dbReference>
<evidence type="ECO:0000256" key="8">
    <source>
        <dbReference type="ARBA" id="ARBA00021679"/>
    </source>
</evidence>
<dbReference type="PANTHER" id="PTHR12271">
    <property type="entry name" value="POLY A POLYMERASE CID PAP -RELATED"/>
    <property type="match status" value="1"/>
</dbReference>
<evidence type="ECO:0000313" key="29">
    <source>
        <dbReference type="Proteomes" id="UP000472260"/>
    </source>
</evidence>
<evidence type="ECO:0000256" key="2">
    <source>
        <dbReference type="ARBA" id="ARBA00001946"/>
    </source>
</evidence>
<dbReference type="GO" id="GO:0006397">
    <property type="term" value="P:mRNA processing"/>
    <property type="evidence" value="ECO:0007669"/>
    <property type="project" value="UniProtKB-KW"/>
</dbReference>
<dbReference type="GO" id="GO:0005730">
    <property type="term" value="C:nucleolus"/>
    <property type="evidence" value="ECO:0007669"/>
    <property type="project" value="UniProtKB-SubCell"/>
</dbReference>
<evidence type="ECO:0000256" key="14">
    <source>
        <dbReference type="ARBA" id="ARBA00022771"/>
    </source>
</evidence>
<dbReference type="FunFam" id="1.10.1410.10:FF:000008">
    <property type="entry name" value="speckle targeted PIP5K1A-regulated poly(A) polymerase"/>
    <property type="match status" value="1"/>
</dbReference>
<dbReference type="GO" id="GO:0008270">
    <property type="term" value="F:zinc ion binding"/>
    <property type="evidence" value="ECO:0007669"/>
    <property type="project" value="UniProtKB-KW"/>
</dbReference>
<evidence type="ECO:0000256" key="10">
    <source>
        <dbReference type="ARBA" id="ARBA00022679"/>
    </source>
</evidence>
<evidence type="ECO:0000256" key="19">
    <source>
        <dbReference type="ARBA" id="ARBA00023211"/>
    </source>
</evidence>
<dbReference type="InterPro" id="IPR000504">
    <property type="entry name" value="RRM_dom"/>
</dbReference>
<evidence type="ECO:0000256" key="21">
    <source>
        <dbReference type="ARBA" id="ARBA00030790"/>
    </source>
</evidence>
<dbReference type="PROSITE" id="PS50102">
    <property type="entry name" value="RRM"/>
    <property type="match status" value="1"/>
</dbReference>
<keyword evidence="18 25" id="KW-0694">RNA-binding</keyword>
<reference evidence="28" key="2">
    <citation type="submission" date="2025-09" db="UniProtKB">
        <authorList>
            <consortium name="Ensembl"/>
        </authorList>
    </citation>
    <scope>IDENTIFICATION</scope>
</reference>
<dbReference type="FunFam" id="3.30.70.330:FF:000305">
    <property type="entry name" value="speckle targeted PIP5K1A-regulated poly(A) polymerase"/>
    <property type="match status" value="1"/>
</dbReference>
<comment type="cofactor">
    <cofactor evidence="2">
        <name>Mg(2+)</name>
        <dbReference type="ChEBI" id="CHEBI:18420"/>
    </cofactor>
</comment>
<evidence type="ECO:0000256" key="3">
    <source>
        <dbReference type="ARBA" id="ARBA00004324"/>
    </source>
</evidence>
<comment type="catalytic activity">
    <reaction evidence="23">
        <text>RNA(n) + ATP = RNA(n)-3'-adenine ribonucleotide + diphosphate</text>
        <dbReference type="Rhea" id="RHEA:11332"/>
        <dbReference type="Rhea" id="RHEA-COMP:14527"/>
        <dbReference type="Rhea" id="RHEA-COMP:17347"/>
        <dbReference type="ChEBI" id="CHEBI:30616"/>
        <dbReference type="ChEBI" id="CHEBI:33019"/>
        <dbReference type="ChEBI" id="CHEBI:140395"/>
        <dbReference type="ChEBI" id="CHEBI:173115"/>
        <dbReference type="EC" id="2.7.7.19"/>
    </reaction>
</comment>
<evidence type="ECO:0000256" key="20">
    <source>
        <dbReference type="ARBA" id="ARBA00023242"/>
    </source>
</evidence>
<dbReference type="CDD" id="cd05402">
    <property type="entry name" value="NT_PAP_TUTase"/>
    <property type="match status" value="1"/>
</dbReference>
<dbReference type="Proteomes" id="UP000472260">
    <property type="component" value="Unassembled WGS sequence"/>
</dbReference>
<evidence type="ECO:0000256" key="26">
    <source>
        <dbReference type="SAM" id="MobiDB-lite"/>
    </source>
</evidence>
<dbReference type="SUPFAM" id="SSF81301">
    <property type="entry name" value="Nucleotidyltransferase"/>
    <property type="match status" value="1"/>
</dbReference>
<dbReference type="InterPro" id="IPR035979">
    <property type="entry name" value="RBD_domain_sf"/>
</dbReference>
<protein>
    <recommendedName>
        <fullName evidence="8">Speckle targeted PIP5K1A-regulated poly(A) polymerase</fullName>
        <ecNumber evidence="6">2.7.7.19</ecNumber>
        <ecNumber evidence="7">2.7.7.52</ecNumber>
    </recommendedName>
    <alternativeName>
        <fullName evidence="21">RNA-binding motif protein 21</fullName>
    </alternativeName>
    <alternativeName>
        <fullName evidence="22">U6 snRNA-specific terminal uridylyltransferase 1</fullName>
    </alternativeName>
</protein>
<dbReference type="InterPro" id="IPR012677">
    <property type="entry name" value="Nucleotide-bd_a/b_plait_sf"/>
</dbReference>
<sequence>SMELDKDIQTTQRGFHCNLCIVNIPNRPSLEDHVKGKKHQHLLRLRAQRKAQEENGVFVSGFKADTSQTDLKEYFAQFGPVSDVIMDKEKGVYAIVEFSESQNAQAALAQLQHQLNGLKLRVKPRERKEFKLASRGKRDSKNAQISLDKLNYELCKATSVTEQMQKVVESFELKENEKKVRDLLVQLLQEVFTEFFPDCQIVPFGSSVNTFGIHSCDLDLFLDLENTKVFQARAKSSEVVLCKISKTANFQQTGENQTEDCRSEDSILSDIDLSTATPAEVLELVAVILRKCVPGVHKVQALSTARLPVVKFSHRELNLHGDITVNNRLAVRNTRFLQLCSGTDSRLRPLVYTIRLWAKQKQLAGNLSGPGPLLNNYALTLLVIFYLQNRDPPVLPSVNQLKNMACEEEECIIEEWDCTFPSQPYIVPPSKNTEDLCTLLFGFFTFYSKFDFSASVVSLRDGHVLPITDFLGSDEEAVNTTEASGPKPKRSSAPKLGPMNVLDPFELNHNVAGNLNERTQKNFKRECCEAEKYCRSLQYKHKSTKGKSWGLVRLFAMPSEAGPRSQVETEKIMEVSIPFKAAVLPEPLRAQLALAGKGFRGLWFAKVCSAVHMVFEEILKCSPLEETQSVAVCQSLDKTDRDGNEMEVNNNRSAEDSGLRAKSETDKKRPLAVEEGPSTSTVIQAKRPRLEVEMEHLEPVQWTWTQRNCVWAGRRKVRRDLLKTGDVTSKPEGGCVDIESRVTQSIVEKEEKLQDLLEFKVDAEVVGGNESTKVVLRFHPSHDSAGIFQDFFHFLESFLPKMAETILERVES</sequence>
<dbReference type="Pfam" id="PF00076">
    <property type="entry name" value="RRM_1"/>
    <property type="match status" value="1"/>
</dbReference>
<evidence type="ECO:0000256" key="7">
    <source>
        <dbReference type="ARBA" id="ARBA00012472"/>
    </source>
</evidence>
<keyword evidence="12" id="KW-0479">Metal-binding</keyword>
<evidence type="ECO:0000256" key="17">
    <source>
        <dbReference type="ARBA" id="ARBA00022842"/>
    </source>
</evidence>
<dbReference type="GO" id="GO:0031123">
    <property type="term" value="P:RNA 3'-end processing"/>
    <property type="evidence" value="ECO:0007669"/>
    <property type="project" value="TreeGrafter"/>
</dbReference>
<evidence type="ECO:0000256" key="11">
    <source>
        <dbReference type="ARBA" id="ARBA00022695"/>
    </source>
</evidence>
<feature type="region of interest" description="Disordered" evidence="26">
    <location>
        <begin position="476"/>
        <end position="495"/>
    </location>
</feature>
<organism evidence="28 29">
    <name type="scientific">Sinocyclocheilus anshuiensis</name>
    <dbReference type="NCBI Taxonomy" id="1608454"/>
    <lineage>
        <taxon>Eukaryota</taxon>
        <taxon>Metazoa</taxon>
        <taxon>Chordata</taxon>
        <taxon>Craniata</taxon>
        <taxon>Vertebrata</taxon>
        <taxon>Euteleostomi</taxon>
        <taxon>Actinopterygii</taxon>
        <taxon>Neopterygii</taxon>
        <taxon>Teleostei</taxon>
        <taxon>Ostariophysi</taxon>
        <taxon>Cypriniformes</taxon>
        <taxon>Cyprinidae</taxon>
        <taxon>Cyprininae</taxon>
        <taxon>Sinocyclocheilus</taxon>
    </lineage>
</organism>
<dbReference type="InterPro" id="IPR034388">
    <property type="entry name" value="Star-PAP_RRM"/>
</dbReference>
<keyword evidence="14" id="KW-0863">Zinc-finger</keyword>
<dbReference type="AlphaFoldDB" id="A0A671ST04"/>
<keyword evidence="9" id="KW-0507">mRNA processing</keyword>
<evidence type="ECO:0000256" key="12">
    <source>
        <dbReference type="ARBA" id="ARBA00022723"/>
    </source>
</evidence>
<accession>A0A671ST04</accession>
<dbReference type="EC" id="2.7.7.52" evidence="7"/>
<evidence type="ECO:0000256" key="24">
    <source>
        <dbReference type="ARBA" id="ARBA00049105"/>
    </source>
</evidence>
<keyword evidence="20" id="KW-0539">Nucleus</keyword>
<dbReference type="CDD" id="cd12279">
    <property type="entry name" value="RRM_TUT1"/>
    <property type="match status" value="1"/>
</dbReference>
<evidence type="ECO:0000256" key="18">
    <source>
        <dbReference type="ARBA" id="ARBA00022884"/>
    </source>
</evidence>
<evidence type="ECO:0000256" key="4">
    <source>
        <dbReference type="ARBA" id="ARBA00004604"/>
    </source>
</evidence>
<evidence type="ECO:0000256" key="6">
    <source>
        <dbReference type="ARBA" id="ARBA00012388"/>
    </source>
</evidence>
<evidence type="ECO:0000256" key="13">
    <source>
        <dbReference type="ARBA" id="ARBA00022741"/>
    </source>
</evidence>
<keyword evidence="29" id="KW-1185">Reference proteome</keyword>
<dbReference type="Pfam" id="PF03828">
    <property type="entry name" value="PAP_assoc"/>
    <property type="match status" value="1"/>
</dbReference>
<dbReference type="SUPFAM" id="SSF81631">
    <property type="entry name" value="PAP/OAS1 substrate-binding domain"/>
    <property type="match status" value="1"/>
</dbReference>
<keyword evidence="17" id="KW-0460">Magnesium</keyword>
<evidence type="ECO:0000256" key="5">
    <source>
        <dbReference type="ARBA" id="ARBA00008593"/>
    </source>
</evidence>
<evidence type="ECO:0000256" key="15">
    <source>
        <dbReference type="ARBA" id="ARBA00022833"/>
    </source>
</evidence>
<keyword evidence="11" id="KW-0548">Nucleotidyltransferase</keyword>
<dbReference type="SMART" id="SM00360">
    <property type="entry name" value="RRM"/>
    <property type="match status" value="1"/>
</dbReference>
<dbReference type="InterPro" id="IPR003604">
    <property type="entry name" value="Matrin/U1-like-C_Znf_C2H2"/>
</dbReference>
<dbReference type="Pfam" id="PF22600">
    <property type="entry name" value="MTPAP-like_central"/>
    <property type="match status" value="1"/>
</dbReference>
<evidence type="ECO:0000256" key="9">
    <source>
        <dbReference type="ARBA" id="ARBA00022664"/>
    </source>
</evidence>
<dbReference type="InterPro" id="IPR043519">
    <property type="entry name" value="NT_sf"/>
</dbReference>
<dbReference type="Gene3D" id="3.30.460.10">
    <property type="entry name" value="Beta Polymerase, domain 2"/>
    <property type="match status" value="2"/>
</dbReference>
<evidence type="ECO:0000256" key="25">
    <source>
        <dbReference type="PROSITE-ProRule" id="PRU00176"/>
    </source>
</evidence>
<dbReference type="EC" id="2.7.7.19" evidence="6"/>
<evidence type="ECO:0000256" key="16">
    <source>
        <dbReference type="ARBA" id="ARBA00022840"/>
    </source>
</evidence>
<proteinExistence type="inferred from homology"/>
<keyword evidence="15" id="KW-0862">Zinc</keyword>
<dbReference type="GO" id="GO:1990817">
    <property type="term" value="F:poly(A) RNA polymerase activity"/>
    <property type="evidence" value="ECO:0007669"/>
    <property type="project" value="UniProtKB-EC"/>
</dbReference>
<dbReference type="Ensembl" id="ENSSANT00000105276.1">
    <property type="protein sequence ID" value="ENSSANP00000099158.1"/>
    <property type="gene ID" value="ENSSANG00000048771.1"/>
</dbReference>
<comment type="subcellular location">
    <subcellularLocation>
        <location evidence="3">Nucleus speckle</location>
    </subcellularLocation>
    <subcellularLocation>
        <location evidence="4">Nucleus</location>
        <location evidence="4">Nucleolus</location>
    </subcellularLocation>
</comment>
<dbReference type="Gene3D" id="1.10.1410.10">
    <property type="match status" value="1"/>
</dbReference>
<dbReference type="GO" id="GO:0050265">
    <property type="term" value="F:RNA uridylyltransferase activity"/>
    <property type="evidence" value="ECO:0007669"/>
    <property type="project" value="UniProtKB-EC"/>
</dbReference>
<name>A0A671ST04_9TELE</name>
<comment type="similarity">
    <text evidence="5">Belongs to the DNA polymerase type-B-like family.</text>
</comment>
<comment type="catalytic activity">
    <reaction evidence="24">
        <text>RNA(n) + UTP = RNA(n)-3'-uridine ribonucleotide + diphosphate</text>
        <dbReference type="Rhea" id="RHEA:14785"/>
        <dbReference type="Rhea" id="RHEA-COMP:14527"/>
        <dbReference type="Rhea" id="RHEA-COMP:17348"/>
        <dbReference type="ChEBI" id="CHEBI:33019"/>
        <dbReference type="ChEBI" id="CHEBI:46398"/>
        <dbReference type="ChEBI" id="CHEBI:140395"/>
        <dbReference type="ChEBI" id="CHEBI:173116"/>
        <dbReference type="EC" id="2.7.7.52"/>
    </reaction>
</comment>
<feature type="region of interest" description="Disordered" evidence="26">
    <location>
        <begin position="640"/>
        <end position="680"/>
    </location>
</feature>
<comment type="cofactor">
    <cofactor evidence="1">
        <name>Mn(2+)</name>
        <dbReference type="ChEBI" id="CHEBI:29035"/>
    </cofactor>
</comment>
<reference evidence="28" key="1">
    <citation type="submission" date="2025-08" db="UniProtKB">
        <authorList>
            <consortium name="Ensembl"/>
        </authorList>
    </citation>
    <scope>IDENTIFICATION</scope>
</reference>
<evidence type="ECO:0000313" key="28">
    <source>
        <dbReference type="Ensembl" id="ENSSANP00000099158.1"/>
    </source>
</evidence>
<evidence type="ECO:0000259" key="27">
    <source>
        <dbReference type="PROSITE" id="PS50102"/>
    </source>
</evidence>
<dbReference type="SUPFAM" id="SSF54928">
    <property type="entry name" value="RNA-binding domain, RBD"/>
    <property type="match status" value="1"/>
</dbReference>
<evidence type="ECO:0000256" key="23">
    <source>
        <dbReference type="ARBA" id="ARBA00048830"/>
    </source>
</evidence>
<dbReference type="Gene3D" id="3.30.70.330">
    <property type="match status" value="1"/>
</dbReference>
<keyword evidence="19" id="KW-0464">Manganese</keyword>
<evidence type="ECO:0000256" key="22">
    <source>
        <dbReference type="ARBA" id="ARBA00033036"/>
    </source>
</evidence>
<dbReference type="GO" id="GO:0016607">
    <property type="term" value="C:nuclear speck"/>
    <property type="evidence" value="ECO:0007669"/>
    <property type="project" value="UniProtKB-SubCell"/>
</dbReference>
<dbReference type="InterPro" id="IPR054708">
    <property type="entry name" value="MTPAP-like_central"/>
</dbReference>
<dbReference type="GO" id="GO:0003723">
    <property type="term" value="F:RNA binding"/>
    <property type="evidence" value="ECO:0007669"/>
    <property type="project" value="UniProtKB-UniRule"/>
</dbReference>